<feature type="transmembrane region" description="Helical" evidence="1">
    <location>
        <begin position="12"/>
        <end position="35"/>
    </location>
</feature>
<dbReference type="Proteomes" id="UP000032086">
    <property type="component" value="Unassembled WGS sequence"/>
</dbReference>
<keyword evidence="1" id="KW-0812">Transmembrane</keyword>
<dbReference type="EMBL" id="JXQY01000008">
    <property type="protein sequence ID" value="KIP95666.1"/>
    <property type="molecule type" value="Genomic_DNA"/>
</dbReference>
<keyword evidence="1" id="KW-0472">Membrane</keyword>
<sequence length="77" mass="7938">MVEGAVGGLVEFFGVEGFVGGSVVGFGLGVGLIMVKLLESLELPTFAARRMRVAAIRGSQTGTLEPADPKVSHVQPP</sequence>
<evidence type="ECO:0000313" key="3">
    <source>
        <dbReference type="Proteomes" id="UP000032086"/>
    </source>
</evidence>
<gene>
    <name evidence="2" type="ORF">RU10_06535</name>
</gene>
<evidence type="ECO:0000313" key="2">
    <source>
        <dbReference type="EMBL" id="KIP95666.1"/>
    </source>
</evidence>
<name>A0AAE2DXR8_PSEFL</name>
<comment type="caution">
    <text evidence="2">The sequence shown here is derived from an EMBL/GenBank/DDBJ whole genome shotgun (WGS) entry which is preliminary data.</text>
</comment>
<reference evidence="2 3" key="1">
    <citation type="submission" date="2014-12" db="EMBL/GenBank/DDBJ databases">
        <title>16Stimator: statistical estimation of ribosomal gene copy numbers from draft genome assemblies.</title>
        <authorList>
            <person name="Perisin M.A."/>
            <person name="Vetter M."/>
            <person name="Gilbert J.A."/>
            <person name="Bergelson J."/>
        </authorList>
    </citation>
    <scope>NUCLEOTIDE SEQUENCE [LARGE SCALE GENOMIC DNA]</scope>
    <source>
        <strain evidence="2 3">MEP34</strain>
    </source>
</reference>
<keyword evidence="1" id="KW-1133">Transmembrane helix</keyword>
<evidence type="ECO:0000256" key="1">
    <source>
        <dbReference type="SAM" id="Phobius"/>
    </source>
</evidence>
<protein>
    <submittedName>
        <fullName evidence="2">Uncharacterized protein</fullName>
    </submittedName>
</protein>
<dbReference type="AlphaFoldDB" id="A0AAE2DXR8"/>
<organism evidence="2 3">
    <name type="scientific">Pseudomonas fluorescens</name>
    <dbReference type="NCBI Taxonomy" id="294"/>
    <lineage>
        <taxon>Bacteria</taxon>
        <taxon>Pseudomonadati</taxon>
        <taxon>Pseudomonadota</taxon>
        <taxon>Gammaproteobacteria</taxon>
        <taxon>Pseudomonadales</taxon>
        <taxon>Pseudomonadaceae</taxon>
        <taxon>Pseudomonas</taxon>
    </lineage>
</organism>
<proteinExistence type="predicted"/>
<accession>A0AAE2DXR8</accession>